<evidence type="ECO:0000313" key="2">
    <source>
        <dbReference type="EMBL" id="KAK6988378.1"/>
    </source>
</evidence>
<keyword evidence="3" id="KW-1185">Reference proteome</keyword>
<name>A0AAV9ZQH8_9AGAR</name>
<accession>A0AAV9ZQH8</accession>
<evidence type="ECO:0000313" key="3">
    <source>
        <dbReference type="Proteomes" id="UP001362999"/>
    </source>
</evidence>
<dbReference type="EMBL" id="JAWWNJ010000123">
    <property type="protein sequence ID" value="KAK6988378.1"/>
    <property type="molecule type" value="Genomic_DNA"/>
</dbReference>
<gene>
    <name evidence="2" type="ORF">R3P38DRAFT_3096046</name>
</gene>
<sequence length="267" mass="29230">RFKGVKIKIRRKTPSFQDDFTNGRGTSSCGAALASALLKPSCSAVYFHPVLDDSDSPRLSSPYPLPIKQRPSSPLPNQYVHHSHCGWCDLWRSLQAVSRVFGGVLKHKVGSGGAQCQQSFRRRAALSNRSSRVVTRPNPGTVLGRAAVSRRVDLSSGDFIVATRSPPCPRSSSSRSSSNLSAFTRQAFSFLLPSSGQCQPRSPCARFFAKWDGAHCKGTTCDSVGVLVDTGDFYLGRENSTQVPQGFNRRSRHSNGRPVFTDRQRLV</sequence>
<organism evidence="2 3">
    <name type="scientific">Favolaschia claudopus</name>
    <dbReference type="NCBI Taxonomy" id="2862362"/>
    <lineage>
        <taxon>Eukaryota</taxon>
        <taxon>Fungi</taxon>
        <taxon>Dikarya</taxon>
        <taxon>Basidiomycota</taxon>
        <taxon>Agaricomycotina</taxon>
        <taxon>Agaricomycetes</taxon>
        <taxon>Agaricomycetidae</taxon>
        <taxon>Agaricales</taxon>
        <taxon>Marasmiineae</taxon>
        <taxon>Mycenaceae</taxon>
        <taxon>Favolaschia</taxon>
    </lineage>
</organism>
<protein>
    <submittedName>
        <fullName evidence="2">Uncharacterized protein</fullName>
    </submittedName>
</protein>
<proteinExistence type="predicted"/>
<evidence type="ECO:0000256" key="1">
    <source>
        <dbReference type="SAM" id="MobiDB-lite"/>
    </source>
</evidence>
<dbReference type="Proteomes" id="UP001362999">
    <property type="component" value="Unassembled WGS sequence"/>
</dbReference>
<feature type="non-terminal residue" evidence="2">
    <location>
        <position position="1"/>
    </location>
</feature>
<feature type="region of interest" description="Disordered" evidence="1">
    <location>
        <begin position="244"/>
        <end position="267"/>
    </location>
</feature>
<comment type="caution">
    <text evidence="2">The sequence shown here is derived from an EMBL/GenBank/DDBJ whole genome shotgun (WGS) entry which is preliminary data.</text>
</comment>
<reference evidence="2 3" key="1">
    <citation type="journal article" date="2024" name="J Genomics">
        <title>Draft genome sequencing and assembly of Favolaschia claudopus CIRM-BRFM 2984 isolated from oak limbs.</title>
        <authorList>
            <person name="Navarro D."/>
            <person name="Drula E."/>
            <person name="Chaduli D."/>
            <person name="Cazenave R."/>
            <person name="Ahrendt S."/>
            <person name="Wang J."/>
            <person name="Lipzen A."/>
            <person name="Daum C."/>
            <person name="Barry K."/>
            <person name="Grigoriev I.V."/>
            <person name="Favel A."/>
            <person name="Rosso M.N."/>
            <person name="Martin F."/>
        </authorList>
    </citation>
    <scope>NUCLEOTIDE SEQUENCE [LARGE SCALE GENOMIC DNA]</scope>
    <source>
        <strain evidence="2 3">CIRM-BRFM 2984</strain>
    </source>
</reference>
<dbReference type="AlphaFoldDB" id="A0AAV9ZQH8"/>